<dbReference type="EMBL" id="ML119699">
    <property type="protein sequence ID" value="RPA79389.1"/>
    <property type="molecule type" value="Genomic_DNA"/>
</dbReference>
<reference evidence="1 2" key="1">
    <citation type="journal article" date="2018" name="Nat. Ecol. Evol.">
        <title>Pezizomycetes genomes reveal the molecular basis of ectomycorrhizal truffle lifestyle.</title>
        <authorList>
            <person name="Murat C."/>
            <person name="Payen T."/>
            <person name="Noel B."/>
            <person name="Kuo A."/>
            <person name="Morin E."/>
            <person name="Chen J."/>
            <person name="Kohler A."/>
            <person name="Krizsan K."/>
            <person name="Balestrini R."/>
            <person name="Da Silva C."/>
            <person name="Montanini B."/>
            <person name="Hainaut M."/>
            <person name="Levati E."/>
            <person name="Barry K.W."/>
            <person name="Belfiori B."/>
            <person name="Cichocki N."/>
            <person name="Clum A."/>
            <person name="Dockter R.B."/>
            <person name="Fauchery L."/>
            <person name="Guy J."/>
            <person name="Iotti M."/>
            <person name="Le Tacon F."/>
            <person name="Lindquist E.A."/>
            <person name="Lipzen A."/>
            <person name="Malagnac F."/>
            <person name="Mello A."/>
            <person name="Molinier V."/>
            <person name="Miyauchi S."/>
            <person name="Poulain J."/>
            <person name="Riccioni C."/>
            <person name="Rubini A."/>
            <person name="Sitrit Y."/>
            <person name="Splivallo R."/>
            <person name="Traeger S."/>
            <person name="Wang M."/>
            <person name="Zifcakova L."/>
            <person name="Wipf D."/>
            <person name="Zambonelli A."/>
            <person name="Paolocci F."/>
            <person name="Nowrousian M."/>
            <person name="Ottonello S."/>
            <person name="Baldrian P."/>
            <person name="Spatafora J.W."/>
            <person name="Henrissat B."/>
            <person name="Nagy L.G."/>
            <person name="Aury J.M."/>
            <person name="Wincker P."/>
            <person name="Grigoriev I.V."/>
            <person name="Bonfante P."/>
            <person name="Martin F.M."/>
        </authorList>
    </citation>
    <scope>NUCLEOTIDE SEQUENCE [LARGE SCALE GENOMIC DNA]</scope>
    <source>
        <strain evidence="1 2">RN42</strain>
    </source>
</reference>
<keyword evidence="2" id="KW-1185">Reference proteome</keyword>
<name>A0A3N4I0A1_ASCIM</name>
<sequence length="200" mass="23642">MDGAQNNPFPEIPGYLQMNVLQQRQAVLDTFIPQGELHPCVPWNDPNYFEDYDRTQLPLRQDRKNKIAATYHEDGNLAGRWTGMNVYSFCENLDNMNNAATFNALGKHHNTGTDKEWSTISSLVNREVWPRFPTNVEQLVALSLEDWFEFSDFMHFNWRNWYHRGEFIDFDVYLARAKFCQLIGVIHKVDIRLFIHPDQW</sequence>
<protein>
    <submittedName>
        <fullName evidence="1">Uncharacterized protein</fullName>
    </submittedName>
</protein>
<evidence type="ECO:0000313" key="1">
    <source>
        <dbReference type="EMBL" id="RPA79389.1"/>
    </source>
</evidence>
<organism evidence="1 2">
    <name type="scientific">Ascobolus immersus RN42</name>
    <dbReference type="NCBI Taxonomy" id="1160509"/>
    <lineage>
        <taxon>Eukaryota</taxon>
        <taxon>Fungi</taxon>
        <taxon>Dikarya</taxon>
        <taxon>Ascomycota</taxon>
        <taxon>Pezizomycotina</taxon>
        <taxon>Pezizomycetes</taxon>
        <taxon>Pezizales</taxon>
        <taxon>Ascobolaceae</taxon>
        <taxon>Ascobolus</taxon>
    </lineage>
</organism>
<proteinExistence type="predicted"/>
<dbReference type="AlphaFoldDB" id="A0A3N4I0A1"/>
<dbReference type="Proteomes" id="UP000275078">
    <property type="component" value="Unassembled WGS sequence"/>
</dbReference>
<accession>A0A3N4I0A1</accession>
<gene>
    <name evidence="1" type="ORF">BJ508DRAFT_328289</name>
</gene>
<evidence type="ECO:0000313" key="2">
    <source>
        <dbReference type="Proteomes" id="UP000275078"/>
    </source>
</evidence>